<gene>
    <name evidence="2" type="primary">codA_2</name>
    <name evidence="2" type="ORF">NCTC12282_00545</name>
</gene>
<reference evidence="2 3" key="1">
    <citation type="submission" date="2019-03" db="EMBL/GenBank/DDBJ databases">
        <authorList>
            <consortium name="Pathogen Informatics"/>
        </authorList>
    </citation>
    <scope>NUCLEOTIDE SEQUENCE [LARGE SCALE GENOMIC DNA]</scope>
    <source>
        <strain evidence="2 3">NCTC12282</strain>
    </source>
</reference>
<dbReference type="PANTHER" id="PTHR32027:SF0">
    <property type="entry name" value="CYTOSINE DEAMINASE"/>
    <property type="match status" value="1"/>
</dbReference>
<organism evidence="2 3">
    <name type="scientific">Budvicia aquatica</name>
    <dbReference type="NCBI Taxonomy" id="82979"/>
    <lineage>
        <taxon>Bacteria</taxon>
        <taxon>Pseudomonadati</taxon>
        <taxon>Pseudomonadota</taxon>
        <taxon>Gammaproteobacteria</taxon>
        <taxon>Enterobacterales</taxon>
        <taxon>Budviciaceae</taxon>
        <taxon>Budvicia</taxon>
    </lineage>
</organism>
<proteinExistence type="predicted"/>
<dbReference type="GO" id="GO:0004131">
    <property type="term" value="F:cytosine deaminase activity"/>
    <property type="evidence" value="ECO:0007669"/>
    <property type="project" value="UniProtKB-EC"/>
</dbReference>
<sequence length="71" mass="7702">MQNNSLIITNARLQNREGLWQLRIENGIFQAIEPQQSAAPVAGDVIDAEGGLAIPPFIEPHIHLDTTQTAG</sequence>
<dbReference type="AlphaFoldDB" id="A0A484ZB31"/>
<dbReference type="EMBL" id="CAADJA010000002">
    <property type="protein sequence ID" value="VFS45662.1"/>
    <property type="molecule type" value="Genomic_DNA"/>
</dbReference>
<dbReference type="Proteomes" id="UP000373449">
    <property type="component" value="Unassembled WGS sequence"/>
</dbReference>
<dbReference type="Gene3D" id="2.30.40.10">
    <property type="entry name" value="Urease, subunit C, domain 1"/>
    <property type="match status" value="1"/>
</dbReference>
<dbReference type="InterPro" id="IPR052349">
    <property type="entry name" value="Metallo-hydrolase_Enzymes"/>
</dbReference>
<dbReference type="EC" id="3.5.4.1" evidence="2"/>
<dbReference type="GO" id="GO:0006209">
    <property type="term" value="P:cytosine catabolic process"/>
    <property type="evidence" value="ECO:0007669"/>
    <property type="project" value="TreeGrafter"/>
</dbReference>
<evidence type="ECO:0000259" key="1">
    <source>
        <dbReference type="Pfam" id="PF07969"/>
    </source>
</evidence>
<feature type="domain" description="Amidohydrolase 3" evidence="1">
    <location>
        <begin position="44"/>
        <end position="68"/>
    </location>
</feature>
<dbReference type="Pfam" id="PF07969">
    <property type="entry name" value="Amidohydro_3"/>
    <property type="match status" value="1"/>
</dbReference>
<dbReference type="InterPro" id="IPR013108">
    <property type="entry name" value="Amidohydro_3"/>
</dbReference>
<keyword evidence="2" id="KW-0378">Hydrolase</keyword>
<evidence type="ECO:0000313" key="2">
    <source>
        <dbReference type="EMBL" id="VFS45662.1"/>
    </source>
</evidence>
<protein>
    <submittedName>
        <fullName evidence="2">Cytosine deaminase</fullName>
        <ecNumber evidence="2">3.5.4.1</ecNumber>
    </submittedName>
</protein>
<accession>A0A484ZB31</accession>
<evidence type="ECO:0000313" key="3">
    <source>
        <dbReference type="Proteomes" id="UP000373449"/>
    </source>
</evidence>
<dbReference type="GO" id="GO:0035888">
    <property type="term" value="F:isoguanine deaminase activity"/>
    <property type="evidence" value="ECO:0007669"/>
    <property type="project" value="TreeGrafter"/>
</dbReference>
<dbReference type="SUPFAM" id="SSF51338">
    <property type="entry name" value="Composite domain of metallo-dependent hydrolases"/>
    <property type="match status" value="1"/>
</dbReference>
<dbReference type="PANTHER" id="PTHR32027">
    <property type="entry name" value="CYTOSINE DEAMINASE"/>
    <property type="match status" value="1"/>
</dbReference>
<dbReference type="InterPro" id="IPR011059">
    <property type="entry name" value="Metal-dep_hydrolase_composite"/>
</dbReference>
<name>A0A484ZB31_9GAMM</name>